<dbReference type="GO" id="GO:0006383">
    <property type="term" value="P:transcription by RNA polymerase III"/>
    <property type="evidence" value="ECO:0007669"/>
    <property type="project" value="InterPro"/>
</dbReference>
<keyword evidence="3" id="KW-1185">Reference proteome</keyword>
<reference evidence="2" key="1">
    <citation type="submission" date="2022-05" db="EMBL/GenBank/DDBJ databases">
        <authorList>
            <person name="Okamura Y."/>
        </authorList>
    </citation>
    <scope>NUCLEOTIDE SEQUENCE</scope>
</reference>
<dbReference type="Pfam" id="PF10419">
    <property type="entry name" value="TFIIIC_sub6"/>
    <property type="match status" value="1"/>
</dbReference>
<dbReference type="PANTHER" id="PTHR21860">
    <property type="entry name" value="TRANSCRIPTION INITIATION FACTOR IIIC TFIIIC , POLYPEPTIDE 6-RELATED"/>
    <property type="match status" value="1"/>
</dbReference>
<sequence length="174" mass="20162">MSSKDYELSDDEEEHYIFIEFDDSVKLEKYSNIHVLGIDTKNPLIQLDNTFFSGSYENPLGTHIFFEEDPLAQTSDLLFDKLPEKSLKYLTKSRKTVKAEHVYIKMKEGTESEAQIKQDKTDHEISAVAFTSVAEAVERFKKDWMVSHPELFNKTNLCKVPSVLINEFSKKLTR</sequence>
<dbReference type="InterPro" id="IPR019481">
    <property type="entry name" value="TFIIIC_triple_barrel"/>
</dbReference>
<feature type="domain" description="Transcription factor TFIIIC triple barrel" evidence="1">
    <location>
        <begin position="11"/>
        <end position="104"/>
    </location>
</feature>
<gene>
    <name evidence="2" type="ORF">PIBRA_LOCUS3547</name>
</gene>
<accession>A0A9P0X678</accession>
<dbReference type="AlphaFoldDB" id="A0A9P0X678"/>
<protein>
    <recommendedName>
        <fullName evidence="1">Transcription factor TFIIIC triple barrel domain-containing protein</fullName>
    </recommendedName>
</protein>
<evidence type="ECO:0000313" key="2">
    <source>
        <dbReference type="EMBL" id="CAH4017234.1"/>
    </source>
</evidence>
<organism evidence="2 3">
    <name type="scientific">Pieris brassicae</name>
    <name type="common">White butterfly</name>
    <name type="synonym">Large white butterfly</name>
    <dbReference type="NCBI Taxonomy" id="7116"/>
    <lineage>
        <taxon>Eukaryota</taxon>
        <taxon>Metazoa</taxon>
        <taxon>Ecdysozoa</taxon>
        <taxon>Arthropoda</taxon>
        <taxon>Hexapoda</taxon>
        <taxon>Insecta</taxon>
        <taxon>Pterygota</taxon>
        <taxon>Neoptera</taxon>
        <taxon>Endopterygota</taxon>
        <taxon>Lepidoptera</taxon>
        <taxon>Glossata</taxon>
        <taxon>Ditrysia</taxon>
        <taxon>Papilionoidea</taxon>
        <taxon>Pieridae</taxon>
        <taxon>Pierinae</taxon>
        <taxon>Pieris</taxon>
    </lineage>
</organism>
<dbReference type="InterPro" id="IPR042771">
    <property type="entry name" value="GTF3C6-like"/>
</dbReference>
<evidence type="ECO:0000259" key="1">
    <source>
        <dbReference type="Pfam" id="PF10419"/>
    </source>
</evidence>
<name>A0A9P0X678_PIEBR</name>
<dbReference type="GO" id="GO:0000127">
    <property type="term" value="C:transcription factor TFIIIC complex"/>
    <property type="evidence" value="ECO:0007669"/>
    <property type="project" value="TreeGrafter"/>
</dbReference>
<dbReference type="Proteomes" id="UP001152562">
    <property type="component" value="Unassembled WGS sequence"/>
</dbReference>
<dbReference type="Gene3D" id="2.60.40.4370">
    <property type="match status" value="1"/>
</dbReference>
<proteinExistence type="predicted"/>
<evidence type="ECO:0000313" key="3">
    <source>
        <dbReference type="Proteomes" id="UP001152562"/>
    </source>
</evidence>
<comment type="caution">
    <text evidence="2">The sequence shown here is derived from an EMBL/GenBank/DDBJ whole genome shotgun (WGS) entry which is preliminary data.</text>
</comment>
<dbReference type="EMBL" id="CALOZG010000004">
    <property type="protein sequence ID" value="CAH4017234.1"/>
    <property type="molecule type" value="Genomic_DNA"/>
</dbReference>
<dbReference type="PANTHER" id="PTHR21860:SF2">
    <property type="entry name" value="GENERAL TRANSCRIPTION FACTOR 3C POLYPEPTIDE 6"/>
    <property type="match status" value="1"/>
</dbReference>